<evidence type="ECO:0000313" key="3">
    <source>
        <dbReference type="Proteomes" id="UP000620124"/>
    </source>
</evidence>
<dbReference type="InterPro" id="IPR011333">
    <property type="entry name" value="SKP1/BTB/POZ_sf"/>
</dbReference>
<dbReference type="Pfam" id="PF00651">
    <property type="entry name" value="BTB"/>
    <property type="match status" value="1"/>
</dbReference>
<protein>
    <submittedName>
        <fullName evidence="2">BTB domain-containing protein</fullName>
    </submittedName>
</protein>
<organism evidence="2 3">
    <name type="scientific">Mycena venus</name>
    <dbReference type="NCBI Taxonomy" id="2733690"/>
    <lineage>
        <taxon>Eukaryota</taxon>
        <taxon>Fungi</taxon>
        <taxon>Dikarya</taxon>
        <taxon>Basidiomycota</taxon>
        <taxon>Agaricomycotina</taxon>
        <taxon>Agaricomycetes</taxon>
        <taxon>Agaricomycetidae</taxon>
        <taxon>Agaricales</taxon>
        <taxon>Marasmiineae</taxon>
        <taxon>Mycenaceae</taxon>
        <taxon>Mycena</taxon>
    </lineage>
</organism>
<accession>A0A8H6Z4A2</accession>
<sequence length="307" mass="34016">MSSVSEASPAADKVPVFVPTSPFDSPDADIILRSCDGADFRLHKAVLSLVSPVFRDMFTLPQPESALALPVVDVSEGSAVLDRALRFFYPGAQPIVQNLDELGEIIGVLVQKYDMQCIVPTAKQYLERHAVYAPLPAYAIAYKLQWKDVATAAAKQTLKHRLRALDTLCPPALENLPASAYYNLIRYHYLCGLAAKDVTAGMRWVAAPNDHVWFSCRTCTEAPLAWYLSDNALHNVRIWFNAFLERVGGILVEAPDIDIENHALVYDALKTAAQCSICRAKVFEQFPQWVRTSLKPQIVVAIEKACP</sequence>
<dbReference type="CDD" id="cd18186">
    <property type="entry name" value="BTB_POZ_ZBTB_KLHL-like"/>
    <property type="match status" value="1"/>
</dbReference>
<reference evidence="2" key="1">
    <citation type="submission" date="2020-05" db="EMBL/GenBank/DDBJ databases">
        <title>Mycena genomes resolve the evolution of fungal bioluminescence.</title>
        <authorList>
            <person name="Tsai I.J."/>
        </authorList>
    </citation>
    <scope>NUCLEOTIDE SEQUENCE</scope>
    <source>
        <strain evidence="2">CCC161011</strain>
    </source>
</reference>
<dbReference type="SUPFAM" id="SSF54695">
    <property type="entry name" value="POZ domain"/>
    <property type="match status" value="1"/>
</dbReference>
<gene>
    <name evidence="2" type="ORF">MVEN_00291300</name>
</gene>
<proteinExistence type="predicted"/>
<dbReference type="OrthoDB" id="71307at2759"/>
<dbReference type="EMBL" id="JACAZI010000002">
    <property type="protein sequence ID" value="KAF7369606.1"/>
    <property type="molecule type" value="Genomic_DNA"/>
</dbReference>
<feature type="domain" description="BTB" evidence="1">
    <location>
        <begin position="28"/>
        <end position="97"/>
    </location>
</feature>
<dbReference type="AlphaFoldDB" id="A0A8H6Z4A2"/>
<dbReference type="SMART" id="SM00225">
    <property type="entry name" value="BTB"/>
    <property type="match status" value="1"/>
</dbReference>
<dbReference type="Proteomes" id="UP000620124">
    <property type="component" value="Unassembled WGS sequence"/>
</dbReference>
<dbReference type="Gene3D" id="3.30.710.10">
    <property type="entry name" value="Potassium Channel Kv1.1, Chain A"/>
    <property type="match status" value="1"/>
</dbReference>
<evidence type="ECO:0000313" key="2">
    <source>
        <dbReference type="EMBL" id="KAF7369606.1"/>
    </source>
</evidence>
<dbReference type="PROSITE" id="PS50097">
    <property type="entry name" value="BTB"/>
    <property type="match status" value="1"/>
</dbReference>
<evidence type="ECO:0000259" key="1">
    <source>
        <dbReference type="PROSITE" id="PS50097"/>
    </source>
</evidence>
<keyword evidence="3" id="KW-1185">Reference proteome</keyword>
<comment type="caution">
    <text evidence="2">The sequence shown here is derived from an EMBL/GenBank/DDBJ whole genome shotgun (WGS) entry which is preliminary data.</text>
</comment>
<name>A0A8H6Z4A2_9AGAR</name>
<dbReference type="InterPro" id="IPR000210">
    <property type="entry name" value="BTB/POZ_dom"/>
</dbReference>